<proteinExistence type="predicted"/>
<dbReference type="Proteomes" id="UP000305067">
    <property type="component" value="Unassembled WGS sequence"/>
</dbReference>
<dbReference type="EMBL" id="ML178818">
    <property type="protein sequence ID" value="TFL04336.1"/>
    <property type="molecule type" value="Genomic_DNA"/>
</dbReference>
<sequence>MKFTFAAISAVLALASTAAASGVSRLEARAPLPNAAACTTYGNLSGVNRATKKASAACSNLSRDCNRKAKDTTYLWSKTSCVAAALCESPESVVQFNRCPGNNQAIPEQNALAALSKNIYKNIVGSCADQGCGMTQQNFTDLIYSSLSAINSNQWPEECAVESWWLAMKEWTMTGDRIPYGNFNDFLLYRSDLELASGAASGGSAAAAAASGGNRFGPGGSAASSAASGGGNSAVSSAASNGGRFGRRSAAAAAVAASRNRWGGYYNRYGYGRGNRFWARDADIDEVDSEDVERRGYYDNEYYAKNYGNGYYNREYYGNNYWRNSYYGNNYYGNRYNNGYENGRAATAASDGAAAAAAA</sequence>
<protein>
    <recommendedName>
        <fullName evidence="4">Extracellular membrane protein CFEM domain-containing protein</fullName>
    </recommendedName>
</protein>
<evidence type="ECO:0000313" key="2">
    <source>
        <dbReference type="EMBL" id="TFL04336.1"/>
    </source>
</evidence>
<feature type="chain" id="PRO_5022976898" description="Extracellular membrane protein CFEM domain-containing protein" evidence="1">
    <location>
        <begin position="21"/>
        <end position="359"/>
    </location>
</feature>
<dbReference type="OrthoDB" id="2734890at2759"/>
<feature type="signal peptide" evidence="1">
    <location>
        <begin position="1"/>
        <end position="20"/>
    </location>
</feature>
<keyword evidence="3" id="KW-1185">Reference proteome</keyword>
<reference evidence="2 3" key="1">
    <citation type="journal article" date="2019" name="Nat. Ecol. Evol.">
        <title>Megaphylogeny resolves global patterns of mushroom evolution.</title>
        <authorList>
            <person name="Varga T."/>
            <person name="Krizsan K."/>
            <person name="Foldi C."/>
            <person name="Dima B."/>
            <person name="Sanchez-Garcia M."/>
            <person name="Sanchez-Ramirez S."/>
            <person name="Szollosi G.J."/>
            <person name="Szarkandi J.G."/>
            <person name="Papp V."/>
            <person name="Albert L."/>
            <person name="Andreopoulos W."/>
            <person name="Angelini C."/>
            <person name="Antonin V."/>
            <person name="Barry K.W."/>
            <person name="Bougher N.L."/>
            <person name="Buchanan P."/>
            <person name="Buyck B."/>
            <person name="Bense V."/>
            <person name="Catcheside P."/>
            <person name="Chovatia M."/>
            <person name="Cooper J."/>
            <person name="Damon W."/>
            <person name="Desjardin D."/>
            <person name="Finy P."/>
            <person name="Geml J."/>
            <person name="Haridas S."/>
            <person name="Hughes K."/>
            <person name="Justo A."/>
            <person name="Karasinski D."/>
            <person name="Kautmanova I."/>
            <person name="Kiss B."/>
            <person name="Kocsube S."/>
            <person name="Kotiranta H."/>
            <person name="LaButti K.M."/>
            <person name="Lechner B.E."/>
            <person name="Liimatainen K."/>
            <person name="Lipzen A."/>
            <person name="Lukacs Z."/>
            <person name="Mihaltcheva S."/>
            <person name="Morgado L.N."/>
            <person name="Niskanen T."/>
            <person name="Noordeloos M.E."/>
            <person name="Ohm R.A."/>
            <person name="Ortiz-Santana B."/>
            <person name="Ovrebo C."/>
            <person name="Racz N."/>
            <person name="Riley R."/>
            <person name="Savchenko A."/>
            <person name="Shiryaev A."/>
            <person name="Soop K."/>
            <person name="Spirin V."/>
            <person name="Szebenyi C."/>
            <person name="Tomsovsky M."/>
            <person name="Tulloss R.E."/>
            <person name="Uehling J."/>
            <person name="Grigoriev I.V."/>
            <person name="Vagvolgyi C."/>
            <person name="Papp T."/>
            <person name="Martin F.M."/>
            <person name="Miettinen O."/>
            <person name="Hibbett D.S."/>
            <person name="Nagy L.G."/>
        </authorList>
    </citation>
    <scope>NUCLEOTIDE SEQUENCE [LARGE SCALE GENOMIC DNA]</scope>
    <source>
        <strain evidence="2 3">CBS 309.79</strain>
    </source>
</reference>
<name>A0A5C3QQS7_9AGAR</name>
<evidence type="ECO:0000313" key="3">
    <source>
        <dbReference type="Proteomes" id="UP000305067"/>
    </source>
</evidence>
<gene>
    <name evidence="2" type="ORF">BDV98DRAFT_580528</name>
</gene>
<evidence type="ECO:0000256" key="1">
    <source>
        <dbReference type="SAM" id="SignalP"/>
    </source>
</evidence>
<evidence type="ECO:0008006" key="4">
    <source>
        <dbReference type="Google" id="ProtNLM"/>
    </source>
</evidence>
<organism evidence="2 3">
    <name type="scientific">Pterulicium gracile</name>
    <dbReference type="NCBI Taxonomy" id="1884261"/>
    <lineage>
        <taxon>Eukaryota</taxon>
        <taxon>Fungi</taxon>
        <taxon>Dikarya</taxon>
        <taxon>Basidiomycota</taxon>
        <taxon>Agaricomycotina</taxon>
        <taxon>Agaricomycetes</taxon>
        <taxon>Agaricomycetidae</taxon>
        <taxon>Agaricales</taxon>
        <taxon>Pleurotineae</taxon>
        <taxon>Pterulaceae</taxon>
        <taxon>Pterulicium</taxon>
    </lineage>
</organism>
<accession>A0A5C3QQS7</accession>
<keyword evidence="1" id="KW-0732">Signal</keyword>
<dbReference type="AlphaFoldDB" id="A0A5C3QQS7"/>